<dbReference type="Gene3D" id="1.20.1290.10">
    <property type="entry name" value="AhpD-like"/>
    <property type="match status" value="1"/>
</dbReference>
<reference evidence="1 2" key="1">
    <citation type="submission" date="2020-04" db="EMBL/GenBank/DDBJ databases">
        <title>Description of novel Gluconacetobacter.</title>
        <authorList>
            <person name="Sombolestani A."/>
        </authorList>
    </citation>
    <scope>NUCLEOTIDE SEQUENCE [LARGE SCALE GENOMIC DNA]</scope>
    <source>
        <strain evidence="1 2">LMG 22058</strain>
    </source>
</reference>
<dbReference type="RefSeq" id="WP_183008574.1">
    <property type="nucleotide sequence ID" value="NZ_JABEQP010000003.1"/>
</dbReference>
<name>A0A7W4JYK3_9PROT</name>
<dbReference type="SUPFAM" id="SSF69118">
    <property type="entry name" value="AhpD-like"/>
    <property type="match status" value="1"/>
</dbReference>
<protein>
    <recommendedName>
        <fullName evidence="3">CMD domain protein</fullName>
    </recommendedName>
</protein>
<dbReference type="EMBL" id="JABEQP010000003">
    <property type="protein sequence ID" value="MBB2197105.1"/>
    <property type="molecule type" value="Genomic_DNA"/>
</dbReference>
<dbReference type="InterPro" id="IPR029032">
    <property type="entry name" value="AhpD-like"/>
</dbReference>
<sequence>MTDAIDEATGLVPGDALFALRRQRPDFITGAELCRHAVLTPADDQGLAPPLRLALARRMAALNADGPLTAAYDAALDTAGARDDLTRLAAGEIPLPGPLRAMALHCDRVTRNNRSASEADIAALVAASLSTPQIIALSELIAFVNYQCRVTAGLRLLKG</sequence>
<organism evidence="1 2">
    <name type="scientific">Gluconacetobacter dulcium</name>
    <dbReference type="NCBI Taxonomy" id="2729096"/>
    <lineage>
        <taxon>Bacteria</taxon>
        <taxon>Pseudomonadati</taxon>
        <taxon>Pseudomonadota</taxon>
        <taxon>Alphaproteobacteria</taxon>
        <taxon>Acetobacterales</taxon>
        <taxon>Acetobacteraceae</taxon>
        <taxon>Gluconacetobacter</taxon>
    </lineage>
</organism>
<evidence type="ECO:0000313" key="2">
    <source>
        <dbReference type="Proteomes" id="UP000530320"/>
    </source>
</evidence>
<dbReference type="AlphaFoldDB" id="A0A7W4JYK3"/>
<dbReference type="Proteomes" id="UP000530320">
    <property type="component" value="Unassembled WGS sequence"/>
</dbReference>
<evidence type="ECO:0000313" key="1">
    <source>
        <dbReference type="EMBL" id="MBB2197105.1"/>
    </source>
</evidence>
<comment type="caution">
    <text evidence="1">The sequence shown here is derived from an EMBL/GenBank/DDBJ whole genome shotgun (WGS) entry which is preliminary data.</text>
</comment>
<gene>
    <name evidence="1" type="ORF">HLH44_06450</name>
</gene>
<accession>A0A7W4JYK3</accession>
<evidence type="ECO:0008006" key="3">
    <source>
        <dbReference type="Google" id="ProtNLM"/>
    </source>
</evidence>
<proteinExistence type="predicted"/>